<reference evidence="3 5" key="2">
    <citation type="submission" date="2016-11" db="EMBL/GenBank/DDBJ databases">
        <title>Whole genomes of Flavobacteriaceae.</title>
        <authorList>
            <person name="Stine C."/>
            <person name="Li C."/>
            <person name="Tadesse D."/>
        </authorList>
    </citation>
    <scope>NUCLEOTIDE SEQUENCE [LARGE SCALE GENOMIC DNA]</scope>
    <source>
        <strain evidence="3 5">ATCC 29551</strain>
    </source>
</reference>
<sequence length="138" mass="15344">MKKFWLLSLFVVLLMSCSDSRDRSKNPNIPNYSVNLTVDTNLPAYSNLKFISNPVYIPNYGAKGLIIMKVGETSYNVFDAACPNQPISECVAMTIDGINAVCSCDKSAYSLFTGLGDKEYPMKQYRVDIAGSTLRIYN</sequence>
<comment type="caution">
    <text evidence="2">The sequence shown here is derived from an EMBL/GenBank/DDBJ whole genome shotgun (WGS) entry which is preliminary data.</text>
</comment>
<evidence type="ECO:0000313" key="3">
    <source>
        <dbReference type="EMBL" id="OXA93019.1"/>
    </source>
</evidence>
<organism evidence="2 4">
    <name type="scientific">Flavobacterium hydatis</name>
    <name type="common">Cytophaga aquatilis</name>
    <dbReference type="NCBI Taxonomy" id="991"/>
    <lineage>
        <taxon>Bacteria</taxon>
        <taxon>Pseudomonadati</taxon>
        <taxon>Bacteroidota</taxon>
        <taxon>Flavobacteriia</taxon>
        <taxon>Flavobacteriales</taxon>
        <taxon>Flavobacteriaceae</taxon>
        <taxon>Flavobacterium</taxon>
    </lineage>
</organism>
<dbReference type="AlphaFoldDB" id="A0A086AEY7"/>
<dbReference type="Proteomes" id="UP000198424">
    <property type="component" value="Unassembled WGS sequence"/>
</dbReference>
<reference evidence="2 4" key="1">
    <citation type="submission" date="2014-07" db="EMBL/GenBank/DDBJ databases">
        <title>Genome of Flavobacterium hydatis DSM 2063.</title>
        <authorList>
            <person name="Pipes S.E."/>
            <person name="Stropko S.J."/>
            <person name="Newman J.D."/>
        </authorList>
    </citation>
    <scope>NUCLEOTIDE SEQUENCE [LARGE SCALE GENOMIC DNA]</scope>
    <source>
        <strain evidence="2 4">DSM 2063</strain>
    </source>
</reference>
<evidence type="ECO:0000313" key="5">
    <source>
        <dbReference type="Proteomes" id="UP000198424"/>
    </source>
</evidence>
<dbReference type="RefSeq" id="WP_035623679.1">
    <property type="nucleotide sequence ID" value="NZ_JBEWQG010000015.1"/>
</dbReference>
<evidence type="ECO:0008006" key="6">
    <source>
        <dbReference type="Google" id="ProtNLM"/>
    </source>
</evidence>
<evidence type="ECO:0000256" key="1">
    <source>
        <dbReference type="SAM" id="SignalP"/>
    </source>
</evidence>
<accession>A0A086AEY7</accession>
<dbReference type="PROSITE" id="PS51257">
    <property type="entry name" value="PROKAR_LIPOPROTEIN"/>
    <property type="match status" value="1"/>
</dbReference>
<dbReference type="STRING" id="991.IW20_14945"/>
<name>A0A086AEY7_FLAHY</name>
<keyword evidence="5" id="KW-1185">Reference proteome</keyword>
<protein>
    <recommendedName>
        <fullName evidence="6">Rieske domain-containing protein</fullName>
    </recommendedName>
</protein>
<proteinExistence type="predicted"/>
<dbReference type="Proteomes" id="UP000028712">
    <property type="component" value="Unassembled WGS sequence"/>
</dbReference>
<feature type="signal peptide" evidence="1">
    <location>
        <begin position="1"/>
        <end position="21"/>
    </location>
</feature>
<evidence type="ECO:0000313" key="4">
    <source>
        <dbReference type="Proteomes" id="UP000028712"/>
    </source>
</evidence>
<dbReference type="OrthoDB" id="1201186at2"/>
<dbReference type="EMBL" id="JPRM01000023">
    <property type="protein sequence ID" value="KFF15251.1"/>
    <property type="molecule type" value="Genomic_DNA"/>
</dbReference>
<feature type="chain" id="PRO_5001802775" description="Rieske domain-containing protein" evidence="1">
    <location>
        <begin position="22"/>
        <end position="138"/>
    </location>
</feature>
<keyword evidence="1" id="KW-0732">Signal</keyword>
<dbReference type="EMBL" id="MUGY01000018">
    <property type="protein sequence ID" value="OXA93019.1"/>
    <property type="molecule type" value="Genomic_DNA"/>
</dbReference>
<evidence type="ECO:0000313" key="2">
    <source>
        <dbReference type="EMBL" id="KFF15251.1"/>
    </source>
</evidence>
<gene>
    <name evidence="3" type="ORF">B0A62_14385</name>
    <name evidence="2" type="ORF">IW20_14945</name>
</gene>
<dbReference type="eggNOG" id="COG2146">
    <property type="taxonomic scope" value="Bacteria"/>
</dbReference>